<evidence type="ECO:0000313" key="2">
    <source>
        <dbReference type="Proteomes" id="UP000059680"/>
    </source>
</evidence>
<protein>
    <submittedName>
        <fullName evidence="1">Os02g0674400 protein</fullName>
    </submittedName>
</protein>
<dbReference type="EMBL" id="AP014958">
    <property type="protein sequence ID" value="BAS80257.1"/>
    <property type="molecule type" value="Genomic_DNA"/>
</dbReference>
<keyword evidence="2" id="KW-1185">Reference proteome</keyword>
<gene>
    <name evidence="1" type="ordered locus">Os02g0674400</name>
    <name evidence="1" type="ORF">OSNPB_020674400</name>
</gene>
<dbReference type="InParanoid" id="A0A0N7KFV3"/>
<sequence>FVSMPVDLILQSTRIKTRKSAVKSINDSRSANCQ</sequence>
<name>A0A0N7KFV3_ORYSJ</name>
<evidence type="ECO:0000313" key="1">
    <source>
        <dbReference type="EMBL" id="BAS80257.1"/>
    </source>
</evidence>
<dbReference type="PaxDb" id="39947-A0A0N7KFV3"/>
<feature type="non-terminal residue" evidence="1">
    <location>
        <position position="1"/>
    </location>
</feature>
<dbReference type="AlphaFoldDB" id="A0A0N7KFV3"/>
<dbReference type="Proteomes" id="UP000059680">
    <property type="component" value="Chromosome 2"/>
</dbReference>
<accession>A0A0N7KFV3</accession>
<reference evidence="1 2" key="2">
    <citation type="journal article" date="2013" name="Plant Cell Physiol.">
        <title>Rice Annotation Project Database (RAP-DB): an integrative and interactive database for rice genomics.</title>
        <authorList>
            <person name="Sakai H."/>
            <person name="Lee S.S."/>
            <person name="Tanaka T."/>
            <person name="Numa H."/>
            <person name="Kim J."/>
            <person name="Kawahara Y."/>
            <person name="Wakimoto H."/>
            <person name="Yang C.C."/>
            <person name="Iwamoto M."/>
            <person name="Abe T."/>
            <person name="Yamada Y."/>
            <person name="Muto A."/>
            <person name="Inokuchi H."/>
            <person name="Ikemura T."/>
            <person name="Matsumoto T."/>
            <person name="Sasaki T."/>
            <person name="Itoh T."/>
        </authorList>
    </citation>
    <scope>NUCLEOTIDE SEQUENCE [LARGE SCALE GENOMIC DNA]</scope>
    <source>
        <strain evidence="2">cv. Nipponbare</strain>
    </source>
</reference>
<organism evidence="1 2">
    <name type="scientific">Oryza sativa subsp. japonica</name>
    <name type="common">Rice</name>
    <dbReference type="NCBI Taxonomy" id="39947"/>
    <lineage>
        <taxon>Eukaryota</taxon>
        <taxon>Viridiplantae</taxon>
        <taxon>Streptophyta</taxon>
        <taxon>Embryophyta</taxon>
        <taxon>Tracheophyta</taxon>
        <taxon>Spermatophyta</taxon>
        <taxon>Magnoliopsida</taxon>
        <taxon>Liliopsida</taxon>
        <taxon>Poales</taxon>
        <taxon>Poaceae</taxon>
        <taxon>BOP clade</taxon>
        <taxon>Oryzoideae</taxon>
        <taxon>Oryzeae</taxon>
        <taxon>Oryzinae</taxon>
        <taxon>Oryza</taxon>
        <taxon>Oryza sativa</taxon>
    </lineage>
</organism>
<reference evidence="1 2" key="3">
    <citation type="journal article" date="2013" name="Rice">
        <title>Improvement of the Oryza sativa Nipponbare reference genome using next generation sequence and optical map data.</title>
        <authorList>
            <person name="Kawahara Y."/>
            <person name="de la Bastide M."/>
            <person name="Hamilton J.P."/>
            <person name="Kanamori H."/>
            <person name="McCombie W.R."/>
            <person name="Ouyang S."/>
            <person name="Schwartz D.C."/>
            <person name="Tanaka T."/>
            <person name="Wu J."/>
            <person name="Zhou S."/>
            <person name="Childs K.L."/>
            <person name="Davidson R.M."/>
            <person name="Lin H."/>
            <person name="Quesada-Ocampo L."/>
            <person name="Vaillancourt B."/>
            <person name="Sakai H."/>
            <person name="Lee S.S."/>
            <person name="Kim J."/>
            <person name="Numa H."/>
            <person name="Itoh T."/>
            <person name="Buell C.R."/>
            <person name="Matsumoto T."/>
        </authorList>
    </citation>
    <scope>NUCLEOTIDE SEQUENCE [LARGE SCALE GENOMIC DNA]</scope>
    <source>
        <strain evidence="2">cv. Nipponbare</strain>
    </source>
</reference>
<reference evidence="2" key="1">
    <citation type="journal article" date="2005" name="Nature">
        <title>The map-based sequence of the rice genome.</title>
        <authorList>
            <consortium name="International rice genome sequencing project (IRGSP)"/>
            <person name="Matsumoto T."/>
            <person name="Wu J."/>
            <person name="Kanamori H."/>
            <person name="Katayose Y."/>
            <person name="Fujisawa M."/>
            <person name="Namiki N."/>
            <person name="Mizuno H."/>
            <person name="Yamamoto K."/>
            <person name="Antonio B.A."/>
            <person name="Baba T."/>
            <person name="Sakata K."/>
            <person name="Nagamura Y."/>
            <person name="Aoki H."/>
            <person name="Arikawa K."/>
            <person name="Arita K."/>
            <person name="Bito T."/>
            <person name="Chiden Y."/>
            <person name="Fujitsuka N."/>
            <person name="Fukunaka R."/>
            <person name="Hamada M."/>
            <person name="Harada C."/>
            <person name="Hayashi A."/>
            <person name="Hijishita S."/>
            <person name="Honda M."/>
            <person name="Hosokawa S."/>
            <person name="Ichikawa Y."/>
            <person name="Idonuma A."/>
            <person name="Iijima M."/>
            <person name="Ikeda M."/>
            <person name="Ikeno M."/>
            <person name="Ito K."/>
            <person name="Ito S."/>
            <person name="Ito T."/>
            <person name="Ito Y."/>
            <person name="Ito Y."/>
            <person name="Iwabuchi A."/>
            <person name="Kamiya K."/>
            <person name="Karasawa W."/>
            <person name="Kurita K."/>
            <person name="Katagiri S."/>
            <person name="Kikuta A."/>
            <person name="Kobayashi H."/>
            <person name="Kobayashi N."/>
            <person name="Machita K."/>
            <person name="Maehara T."/>
            <person name="Masukawa M."/>
            <person name="Mizubayashi T."/>
            <person name="Mukai Y."/>
            <person name="Nagasaki H."/>
            <person name="Nagata Y."/>
            <person name="Naito S."/>
            <person name="Nakashima M."/>
            <person name="Nakama Y."/>
            <person name="Nakamichi Y."/>
            <person name="Nakamura M."/>
            <person name="Meguro A."/>
            <person name="Negishi M."/>
            <person name="Ohta I."/>
            <person name="Ohta T."/>
            <person name="Okamoto M."/>
            <person name="Ono N."/>
            <person name="Saji S."/>
            <person name="Sakaguchi M."/>
            <person name="Sakai K."/>
            <person name="Shibata M."/>
            <person name="Shimokawa T."/>
            <person name="Song J."/>
            <person name="Takazaki Y."/>
            <person name="Terasawa K."/>
            <person name="Tsugane M."/>
            <person name="Tsuji K."/>
            <person name="Ueda S."/>
            <person name="Waki K."/>
            <person name="Yamagata H."/>
            <person name="Yamamoto M."/>
            <person name="Yamamoto S."/>
            <person name="Yamane H."/>
            <person name="Yoshiki S."/>
            <person name="Yoshihara R."/>
            <person name="Yukawa K."/>
            <person name="Zhong H."/>
            <person name="Yano M."/>
            <person name="Yuan Q."/>
            <person name="Ouyang S."/>
            <person name="Liu J."/>
            <person name="Jones K.M."/>
            <person name="Gansberger K."/>
            <person name="Moffat K."/>
            <person name="Hill J."/>
            <person name="Bera J."/>
            <person name="Fadrosh D."/>
            <person name="Jin S."/>
            <person name="Johri S."/>
            <person name="Kim M."/>
            <person name="Overton L."/>
            <person name="Reardon M."/>
            <person name="Tsitrin T."/>
            <person name="Vuong H."/>
            <person name="Weaver B."/>
            <person name="Ciecko A."/>
            <person name="Tallon L."/>
            <person name="Jackson J."/>
            <person name="Pai G."/>
            <person name="Aken S.V."/>
            <person name="Utterback T."/>
            <person name="Reidmuller S."/>
            <person name="Feldblyum T."/>
            <person name="Hsiao J."/>
            <person name="Zismann V."/>
            <person name="Iobst S."/>
            <person name="de Vazeille A.R."/>
            <person name="Buell C.R."/>
            <person name="Ying K."/>
            <person name="Li Y."/>
            <person name="Lu T."/>
            <person name="Huang Y."/>
            <person name="Zhao Q."/>
            <person name="Feng Q."/>
            <person name="Zhang L."/>
            <person name="Zhu J."/>
            <person name="Weng Q."/>
            <person name="Mu J."/>
            <person name="Lu Y."/>
            <person name="Fan D."/>
            <person name="Liu Y."/>
            <person name="Guan J."/>
            <person name="Zhang Y."/>
            <person name="Yu S."/>
            <person name="Liu X."/>
            <person name="Zhang Y."/>
            <person name="Hong G."/>
            <person name="Han B."/>
            <person name="Choisne N."/>
            <person name="Demange N."/>
            <person name="Orjeda G."/>
            <person name="Samain S."/>
            <person name="Cattolico L."/>
            <person name="Pelletier E."/>
            <person name="Couloux A."/>
            <person name="Segurens B."/>
            <person name="Wincker P."/>
            <person name="D'Hont A."/>
            <person name="Scarpelli C."/>
            <person name="Weissenbach J."/>
            <person name="Salanoubat M."/>
            <person name="Quetier F."/>
            <person name="Yu Y."/>
            <person name="Kim H.R."/>
            <person name="Rambo T."/>
            <person name="Currie J."/>
            <person name="Collura K."/>
            <person name="Luo M."/>
            <person name="Yang T."/>
            <person name="Ammiraju J.S.S."/>
            <person name="Engler F."/>
            <person name="Soderlund C."/>
            <person name="Wing R.A."/>
            <person name="Palmer L.E."/>
            <person name="de la Bastide M."/>
            <person name="Spiegel L."/>
            <person name="Nascimento L."/>
            <person name="Zutavern T."/>
            <person name="O'Shaughnessy A."/>
            <person name="Dike S."/>
            <person name="Dedhia N."/>
            <person name="Preston R."/>
            <person name="Balija V."/>
            <person name="McCombie W.R."/>
            <person name="Chow T."/>
            <person name="Chen H."/>
            <person name="Chung M."/>
            <person name="Chen C."/>
            <person name="Shaw J."/>
            <person name="Wu H."/>
            <person name="Hsiao K."/>
            <person name="Chao Y."/>
            <person name="Chu M."/>
            <person name="Cheng C."/>
            <person name="Hour A."/>
            <person name="Lee P."/>
            <person name="Lin S."/>
            <person name="Lin Y."/>
            <person name="Liou J."/>
            <person name="Liu S."/>
            <person name="Hsing Y."/>
            <person name="Raghuvanshi S."/>
            <person name="Mohanty A."/>
            <person name="Bharti A.K."/>
            <person name="Gaur A."/>
            <person name="Gupta V."/>
            <person name="Kumar D."/>
            <person name="Ravi V."/>
            <person name="Vij S."/>
            <person name="Kapur A."/>
            <person name="Khurana P."/>
            <person name="Khurana P."/>
            <person name="Khurana J.P."/>
            <person name="Tyagi A.K."/>
            <person name="Gaikwad K."/>
            <person name="Singh A."/>
            <person name="Dalal V."/>
            <person name="Srivastava S."/>
            <person name="Dixit A."/>
            <person name="Pal A.K."/>
            <person name="Ghazi I.A."/>
            <person name="Yadav M."/>
            <person name="Pandit A."/>
            <person name="Bhargava A."/>
            <person name="Sureshbabu K."/>
            <person name="Batra K."/>
            <person name="Sharma T.R."/>
            <person name="Mohapatra T."/>
            <person name="Singh N.K."/>
            <person name="Messing J."/>
            <person name="Nelson A.B."/>
            <person name="Fuks G."/>
            <person name="Kavchok S."/>
            <person name="Keizer G."/>
            <person name="Linton E."/>
            <person name="Llaca V."/>
            <person name="Song R."/>
            <person name="Tanyolac B."/>
            <person name="Young S."/>
            <person name="Ho-Il K."/>
            <person name="Hahn J.H."/>
            <person name="Sangsakoo G."/>
            <person name="Vanavichit A."/>
            <person name="de Mattos Luiz.A.T."/>
            <person name="Zimmer P.D."/>
            <person name="Malone G."/>
            <person name="Dellagostin O."/>
            <person name="de Oliveira A.C."/>
            <person name="Bevan M."/>
            <person name="Bancroft I."/>
            <person name="Minx P."/>
            <person name="Cordum H."/>
            <person name="Wilson R."/>
            <person name="Cheng Z."/>
            <person name="Jin W."/>
            <person name="Jiang J."/>
            <person name="Leong S.A."/>
            <person name="Iwama H."/>
            <person name="Gojobori T."/>
            <person name="Itoh T."/>
            <person name="Niimura Y."/>
            <person name="Fujii Y."/>
            <person name="Habara T."/>
            <person name="Sakai H."/>
            <person name="Sato Y."/>
            <person name="Wilson G."/>
            <person name="Kumar K."/>
            <person name="McCouch S."/>
            <person name="Juretic N."/>
            <person name="Hoen D."/>
            <person name="Wright S."/>
            <person name="Bruskiewich R."/>
            <person name="Bureau T."/>
            <person name="Miyao A."/>
            <person name="Hirochika H."/>
            <person name="Nishikawa T."/>
            <person name="Kadowaki K."/>
            <person name="Sugiura M."/>
            <person name="Burr B."/>
            <person name="Sasaki T."/>
        </authorList>
    </citation>
    <scope>NUCLEOTIDE SEQUENCE [LARGE SCALE GENOMIC DNA]</scope>
    <source>
        <strain evidence="2">cv. Nipponbare</strain>
    </source>
</reference>
<proteinExistence type="predicted"/>
<dbReference type="Gramene" id="Os02t0674400-01">
    <property type="protein sequence ID" value="Os02t0674400-01"/>
    <property type="gene ID" value="Os02g0674400"/>
</dbReference>